<comment type="caution">
    <text evidence="1">The sequence shown here is derived from an EMBL/GenBank/DDBJ whole genome shotgun (WGS) entry which is preliminary data.</text>
</comment>
<dbReference type="Pfam" id="PF08843">
    <property type="entry name" value="AbiEii"/>
    <property type="match status" value="1"/>
</dbReference>
<dbReference type="EMBL" id="MLJW01000323">
    <property type="protein sequence ID" value="OIQ89615.1"/>
    <property type="molecule type" value="Genomic_DNA"/>
</dbReference>
<name>A0A1J5RC66_9ZZZZ</name>
<gene>
    <name evidence="1" type="ORF">GALL_285020</name>
</gene>
<evidence type="ECO:0000313" key="1">
    <source>
        <dbReference type="EMBL" id="OIQ89615.1"/>
    </source>
</evidence>
<dbReference type="InterPro" id="IPR014942">
    <property type="entry name" value="AbiEii"/>
</dbReference>
<proteinExistence type="predicted"/>
<organism evidence="1">
    <name type="scientific">mine drainage metagenome</name>
    <dbReference type="NCBI Taxonomy" id="410659"/>
    <lineage>
        <taxon>unclassified sequences</taxon>
        <taxon>metagenomes</taxon>
        <taxon>ecological metagenomes</taxon>
    </lineage>
</organism>
<evidence type="ECO:0008006" key="2">
    <source>
        <dbReference type="Google" id="ProtNLM"/>
    </source>
</evidence>
<reference evidence="1" key="1">
    <citation type="submission" date="2016-10" db="EMBL/GenBank/DDBJ databases">
        <title>Sequence of Gallionella enrichment culture.</title>
        <authorList>
            <person name="Poehlein A."/>
            <person name="Muehling M."/>
            <person name="Daniel R."/>
        </authorList>
    </citation>
    <scope>NUCLEOTIDE SEQUENCE</scope>
</reference>
<dbReference type="AlphaFoldDB" id="A0A1J5RC66"/>
<accession>A0A1J5RC66</accession>
<sequence length="313" mass="33925">MSEDAYTSPSAMWESVLAQGRARARERGVDAQGLQRRLVYSRFLARVFASPDSPWVLKGGTATLMRVPTGRTTKDVDLLAQARDLPAAVADLRRLAAADLGDHFRFVPISERDNPGGAGQPNVTTRRVTFDAFCGTRRALPSFGVDVVIGSLMTAAPDETVDDPIPLRGITPPMVRLYPLVDHIADKVCATMTTYGSGASSRERDLVDLVVFALSQDVDGAELTFAIHAEWANRELAGSPRFEPPAAWRTRFAPLARKTPACTVVTFDEAVELVARFLAPPMDRSAGHLRWVAGEGAWMPLPKPTDSAPTGMP</sequence>
<protein>
    <recommendedName>
        <fullName evidence="2">Nucleotidyl transferase AbiEii toxin, Type IV TA system</fullName>
    </recommendedName>
</protein>